<dbReference type="EMBL" id="SAXT01000001">
    <property type="protein sequence ID" value="TXJ13685.1"/>
    <property type="molecule type" value="Genomic_DNA"/>
</dbReference>
<dbReference type="SUPFAM" id="SSF48452">
    <property type="entry name" value="TPR-like"/>
    <property type="match status" value="3"/>
</dbReference>
<dbReference type="RefSeq" id="WP_147757809.1">
    <property type="nucleotide sequence ID" value="NZ_SAXT01000001.1"/>
</dbReference>
<reference evidence="3 4" key="1">
    <citation type="journal article" date="1992" name="Lakartidningen">
        <title>[Penicillin V and not amoxicillin is the first choice preparation in acute otitis].</title>
        <authorList>
            <person name="Kamme C."/>
            <person name="Lundgren K."/>
            <person name="Prellner K."/>
        </authorList>
    </citation>
    <scope>NUCLEOTIDE SEQUENCE [LARGE SCALE GENOMIC DNA]</scope>
    <source>
        <strain evidence="3 4">W1</strain>
    </source>
</reference>
<evidence type="ECO:0000313" key="3">
    <source>
        <dbReference type="EMBL" id="TXJ13685.1"/>
    </source>
</evidence>
<evidence type="ECO:0000256" key="1">
    <source>
        <dbReference type="PROSITE-ProRule" id="PRU00339"/>
    </source>
</evidence>
<feature type="repeat" description="TPR" evidence="1">
    <location>
        <begin position="578"/>
        <end position="611"/>
    </location>
</feature>
<dbReference type="SMART" id="SM00028">
    <property type="entry name" value="TPR"/>
    <property type="match status" value="9"/>
</dbReference>
<dbReference type="Proteomes" id="UP000325116">
    <property type="component" value="Unassembled WGS sequence"/>
</dbReference>
<dbReference type="InterPro" id="IPR011990">
    <property type="entry name" value="TPR-like_helical_dom_sf"/>
</dbReference>
<dbReference type="PANTHER" id="PTHR12558:SF13">
    <property type="entry name" value="CELL DIVISION CYCLE PROTEIN 27 HOMOLOG"/>
    <property type="match status" value="1"/>
</dbReference>
<accession>A0A5C8CL81</accession>
<evidence type="ECO:0000256" key="2">
    <source>
        <dbReference type="SAM" id="Phobius"/>
    </source>
</evidence>
<comment type="caution">
    <text evidence="3">The sequence shown here is derived from an EMBL/GenBank/DDBJ whole genome shotgun (WGS) entry which is preliminary data.</text>
</comment>
<proteinExistence type="predicted"/>
<keyword evidence="1" id="KW-0802">TPR repeat</keyword>
<keyword evidence="2" id="KW-0812">Transmembrane</keyword>
<feature type="transmembrane region" description="Helical" evidence="2">
    <location>
        <begin position="20"/>
        <end position="42"/>
    </location>
</feature>
<dbReference type="PANTHER" id="PTHR12558">
    <property type="entry name" value="CELL DIVISION CYCLE 16,23,27"/>
    <property type="match status" value="1"/>
</dbReference>
<evidence type="ECO:0000313" key="4">
    <source>
        <dbReference type="Proteomes" id="UP000325116"/>
    </source>
</evidence>
<dbReference type="InterPro" id="IPR019734">
    <property type="entry name" value="TPR_rpt"/>
</dbReference>
<sequence>MAYKKKTYNKLLSKYKNLQIIVFILCVGALGIISIISLNVAIVQGKIRLNSKIIDEYTLAEEYYNNKDYGKAKSILKKEINSTIDPKKEYDSKILLGKIYNETGEYIEAINLFNKMTNSLYLDERLKYNMAISYLKSEMPEQALYYLEQTLTVNSNYIPTLLTLGQFYMDRNLPRLAKGYYERVLNLEDNDEAMFYVGIIALNEGLQTIAYDTLNKLVRTSRSEYADKAANILGDIYVISGDTDSAIEMYLKSLANSKMQSDSVGRLVRVYQQTEDYDSIKKVYEQILEQNPYDIETILSLGELYEKENSYEKAVKYYLRLTKIKNYDNTYEAVGLLANAYYKGAMLKEAEANYKKILIVDKKDDLYITALERLGDITYRKKSYFESLKYYQQIYVMETNNLIFMPRLGELELYFGNSDRGIRLLENSIKAEVGNAFPSRTLAIYYESIGNNNEAINYYNYTLSKYPKDRESIYRGGILYYKTKNYEKAKESLLIAANDENNTTLVRETAWVTLCSMMEEISSYNDASIYYRQLIEMSPKVENYKLYGAFSYRRLQYNDAIYAYNEALNIATDKKDMFEINLALGKCYYRMNELDNAEESYRNALSYNGGDSQAKEGLKQVMAKKQLIYNK</sequence>
<keyword evidence="2" id="KW-0472">Membrane</keyword>
<name>A0A5C8CL81_9SPIR</name>
<dbReference type="Pfam" id="PF13181">
    <property type="entry name" value="TPR_8"/>
    <property type="match status" value="3"/>
</dbReference>
<keyword evidence="2" id="KW-1133">Transmembrane helix</keyword>
<protein>
    <submittedName>
        <fullName evidence="3">Tetratricopeptide repeat protein</fullName>
    </submittedName>
</protein>
<gene>
    <name evidence="3" type="ORF">EPJ80_02805</name>
</gene>
<dbReference type="Gene3D" id="1.25.40.10">
    <property type="entry name" value="Tetratricopeptide repeat domain"/>
    <property type="match status" value="4"/>
</dbReference>
<dbReference type="AlphaFoldDB" id="A0A5C8CL81"/>
<feature type="repeat" description="TPR" evidence="1">
    <location>
        <begin position="295"/>
        <end position="328"/>
    </location>
</feature>
<dbReference type="PROSITE" id="PS50005">
    <property type="entry name" value="TPR"/>
    <property type="match status" value="2"/>
</dbReference>
<organism evidence="3 4">
    <name type="scientific">Brachyspira aalborgi</name>
    <dbReference type="NCBI Taxonomy" id="29522"/>
    <lineage>
        <taxon>Bacteria</taxon>
        <taxon>Pseudomonadati</taxon>
        <taxon>Spirochaetota</taxon>
        <taxon>Spirochaetia</taxon>
        <taxon>Brachyspirales</taxon>
        <taxon>Brachyspiraceae</taxon>
        <taxon>Brachyspira</taxon>
    </lineage>
</organism>